<dbReference type="Proteomes" id="UP000323000">
    <property type="component" value="Chromosome 2"/>
</dbReference>
<evidence type="ECO:0000313" key="1">
    <source>
        <dbReference type="EMBL" id="TXG70555.1"/>
    </source>
</evidence>
<accession>A0A5C7IMZ2</accession>
<dbReference type="EMBL" id="VAHF01000002">
    <property type="protein sequence ID" value="TXG70555.1"/>
    <property type="molecule type" value="Genomic_DNA"/>
</dbReference>
<name>A0A5C7IMZ2_9ROSI</name>
<comment type="caution">
    <text evidence="1">The sequence shown here is derived from an EMBL/GenBank/DDBJ whole genome shotgun (WGS) entry which is preliminary data.</text>
</comment>
<gene>
    <name evidence="1" type="ORF">EZV62_005490</name>
</gene>
<organism evidence="1 2">
    <name type="scientific">Acer yangbiense</name>
    <dbReference type="NCBI Taxonomy" id="1000413"/>
    <lineage>
        <taxon>Eukaryota</taxon>
        <taxon>Viridiplantae</taxon>
        <taxon>Streptophyta</taxon>
        <taxon>Embryophyta</taxon>
        <taxon>Tracheophyta</taxon>
        <taxon>Spermatophyta</taxon>
        <taxon>Magnoliopsida</taxon>
        <taxon>eudicotyledons</taxon>
        <taxon>Gunneridae</taxon>
        <taxon>Pentapetalae</taxon>
        <taxon>rosids</taxon>
        <taxon>malvids</taxon>
        <taxon>Sapindales</taxon>
        <taxon>Sapindaceae</taxon>
        <taxon>Hippocastanoideae</taxon>
        <taxon>Acereae</taxon>
        <taxon>Acer</taxon>
    </lineage>
</organism>
<reference evidence="2" key="1">
    <citation type="journal article" date="2019" name="Gigascience">
        <title>De novo genome assembly of the endangered Acer yangbiense, a plant species with extremely small populations endemic to Yunnan Province, China.</title>
        <authorList>
            <person name="Yang J."/>
            <person name="Wariss H.M."/>
            <person name="Tao L."/>
            <person name="Zhang R."/>
            <person name="Yun Q."/>
            <person name="Hollingsworth P."/>
            <person name="Dao Z."/>
            <person name="Luo G."/>
            <person name="Guo H."/>
            <person name="Ma Y."/>
            <person name="Sun W."/>
        </authorList>
    </citation>
    <scope>NUCLEOTIDE SEQUENCE [LARGE SCALE GENOMIC DNA]</scope>
    <source>
        <strain evidence="2">cv. Malutang</strain>
    </source>
</reference>
<sequence length="164" mass="18710">MVEEVMIEFDEVYNPDHIENVQPTLWEIRDLAVFRFDIPITIASLKQKSLLGKLEEGLLNLEQPMNLYVKVDLNRECVALEHHYKNILPSNQNLVVNGLKLQQCKKYLQIQESCIDAGDFTALNIPPASPRCRKTDVKIEKTAMAASFSIFNGWFLHVHVQGSG</sequence>
<evidence type="ECO:0000313" key="2">
    <source>
        <dbReference type="Proteomes" id="UP000323000"/>
    </source>
</evidence>
<keyword evidence="2" id="KW-1185">Reference proteome</keyword>
<protein>
    <submittedName>
        <fullName evidence="1">Uncharacterized protein</fullName>
    </submittedName>
</protein>
<dbReference type="AlphaFoldDB" id="A0A5C7IMZ2"/>
<proteinExistence type="predicted"/>